<evidence type="ECO:0008006" key="3">
    <source>
        <dbReference type="Google" id="ProtNLM"/>
    </source>
</evidence>
<dbReference type="AlphaFoldDB" id="A0A4Y2WYU1"/>
<dbReference type="OrthoDB" id="6431554at2759"/>
<dbReference type="Proteomes" id="UP000499080">
    <property type="component" value="Unassembled WGS sequence"/>
</dbReference>
<dbReference type="InterPro" id="IPR011009">
    <property type="entry name" value="Kinase-like_dom_sf"/>
</dbReference>
<dbReference type="EMBL" id="BGPR01068485">
    <property type="protein sequence ID" value="GBO42419.1"/>
    <property type="molecule type" value="Genomic_DNA"/>
</dbReference>
<sequence length="114" mass="13324">MLSILVSHSMLTLRLKAIFVFSFRDDIGLPNMYQPPETSWVLKDGKTVDGRRFDLWSFGVMSFELLTRFHMLRSYSCCYLGTDARYGSMKKALQVLYAFMLVEKFLKNLLSEIF</sequence>
<name>A0A4Y2WYU1_ARAVE</name>
<proteinExistence type="predicted"/>
<accession>A0A4Y2WYU1</accession>
<organism evidence="1 2">
    <name type="scientific">Araneus ventricosus</name>
    <name type="common">Orbweaver spider</name>
    <name type="synonym">Epeira ventricosa</name>
    <dbReference type="NCBI Taxonomy" id="182803"/>
    <lineage>
        <taxon>Eukaryota</taxon>
        <taxon>Metazoa</taxon>
        <taxon>Ecdysozoa</taxon>
        <taxon>Arthropoda</taxon>
        <taxon>Chelicerata</taxon>
        <taxon>Arachnida</taxon>
        <taxon>Araneae</taxon>
        <taxon>Araneomorphae</taxon>
        <taxon>Entelegynae</taxon>
        <taxon>Araneoidea</taxon>
        <taxon>Araneidae</taxon>
        <taxon>Araneus</taxon>
    </lineage>
</organism>
<dbReference type="SUPFAM" id="SSF56112">
    <property type="entry name" value="Protein kinase-like (PK-like)"/>
    <property type="match status" value="1"/>
</dbReference>
<keyword evidence="2" id="KW-1185">Reference proteome</keyword>
<evidence type="ECO:0000313" key="2">
    <source>
        <dbReference type="Proteomes" id="UP000499080"/>
    </source>
</evidence>
<reference evidence="1 2" key="1">
    <citation type="journal article" date="2019" name="Sci. Rep.">
        <title>Orb-weaving spider Araneus ventricosus genome elucidates the spidroin gene catalogue.</title>
        <authorList>
            <person name="Kono N."/>
            <person name="Nakamura H."/>
            <person name="Ohtoshi R."/>
            <person name="Moran D.A.P."/>
            <person name="Shinohara A."/>
            <person name="Yoshida Y."/>
            <person name="Fujiwara M."/>
            <person name="Mori M."/>
            <person name="Tomita M."/>
            <person name="Arakawa K."/>
        </authorList>
    </citation>
    <scope>NUCLEOTIDE SEQUENCE [LARGE SCALE GENOMIC DNA]</scope>
</reference>
<evidence type="ECO:0000313" key="1">
    <source>
        <dbReference type="EMBL" id="GBO42419.1"/>
    </source>
</evidence>
<comment type="caution">
    <text evidence="1">The sequence shown here is derived from an EMBL/GenBank/DDBJ whole genome shotgun (WGS) entry which is preliminary data.</text>
</comment>
<gene>
    <name evidence="1" type="ORF">AVEN_271778_1</name>
</gene>
<protein>
    <recommendedName>
        <fullName evidence="3">Protein kinase domain-containing protein</fullName>
    </recommendedName>
</protein>